<dbReference type="CDD" id="cd09917">
    <property type="entry name" value="F-box_SF"/>
    <property type="match status" value="1"/>
</dbReference>
<dbReference type="EMBL" id="MU865915">
    <property type="protein sequence ID" value="KAK4454893.1"/>
    <property type="molecule type" value="Genomic_DNA"/>
</dbReference>
<feature type="region of interest" description="Disordered" evidence="1">
    <location>
        <begin position="1"/>
        <end position="20"/>
    </location>
</feature>
<protein>
    <recommendedName>
        <fullName evidence="2">F-box domain-containing protein</fullName>
    </recommendedName>
</protein>
<dbReference type="SMART" id="SM00256">
    <property type="entry name" value="FBOX"/>
    <property type="match status" value="1"/>
</dbReference>
<keyword evidence="4" id="KW-1185">Reference proteome</keyword>
<dbReference type="Pfam" id="PF12937">
    <property type="entry name" value="F-box-like"/>
    <property type="match status" value="1"/>
</dbReference>
<dbReference type="SUPFAM" id="SSF81383">
    <property type="entry name" value="F-box domain"/>
    <property type="match status" value="1"/>
</dbReference>
<dbReference type="AlphaFoldDB" id="A0AAV9H2H1"/>
<dbReference type="Gene3D" id="1.20.1280.50">
    <property type="match status" value="1"/>
</dbReference>
<feature type="domain" description="F-box" evidence="2">
    <location>
        <begin position="47"/>
        <end position="93"/>
    </location>
</feature>
<evidence type="ECO:0000313" key="4">
    <source>
        <dbReference type="Proteomes" id="UP001321760"/>
    </source>
</evidence>
<gene>
    <name evidence="3" type="ORF">QBC34DRAFT_391014</name>
</gene>
<accession>A0AAV9H2H1</accession>
<evidence type="ECO:0000313" key="3">
    <source>
        <dbReference type="EMBL" id="KAK4454893.1"/>
    </source>
</evidence>
<evidence type="ECO:0000256" key="1">
    <source>
        <dbReference type="SAM" id="MobiDB-lite"/>
    </source>
</evidence>
<proteinExistence type="predicted"/>
<reference evidence="3" key="2">
    <citation type="submission" date="2023-05" db="EMBL/GenBank/DDBJ databases">
        <authorList>
            <consortium name="Lawrence Berkeley National Laboratory"/>
            <person name="Steindorff A."/>
            <person name="Hensen N."/>
            <person name="Bonometti L."/>
            <person name="Westerberg I."/>
            <person name="Brannstrom I.O."/>
            <person name="Guillou S."/>
            <person name="Cros-Aarteil S."/>
            <person name="Calhoun S."/>
            <person name="Haridas S."/>
            <person name="Kuo A."/>
            <person name="Mondo S."/>
            <person name="Pangilinan J."/>
            <person name="Riley R."/>
            <person name="Labutti K."/>
            <person name="Andreopoulos B."/>
            <person name="Lipzen A."/>
            <person name="Chen C."/>
            <person name="Yanf M."/>
            <person name="Daum C."/>
            <person name="Ng V."/>
            <person name="Clum A."/>
            <person name="Ohm R."/>
            <person name="Martin F."/>
            <person name="Silar P."/>
            <person name="Natvig D."/>
            <person name="Lalanne C."/>
            <person name="Gautier V."/>
            <person name="Ament-Velasquez S.L."/>
            <person name="Kruys A."/>
            <person name="Hutchinson M.I."/>
            <person name="Powell A.J."/>
            <person name="Barry K."/>
            <person name="Miller A.N."/>
            <person name="Grigoriev I.V."/>
            <person name="Debuchy R."/>
            <person name="Gladieux P."/>
            <person name="Thoren M.H."/>
            <person name="Johannesson H."/>
        </authorList>
    </citation>
    <scope>NUCLEOTIDE SEQUENCE</scope>
    <source>
        <strain evidence="3">PSN243</strain>
    </source>
</reference>
<comment type="caution">
    <text evidence="3">The sequence shown here is derived from an EMBL/GenBank/DDBJ whole genome shotgun (WGS) entry which is preliminary data.</text>
</comment>
<dbReference type="PROSITE" id="PS50181">
    <property type="entry name" value="FBOX"/>
    <property type="match status" value="1"/>
</dbReference>
<sequence>MRSSSTPALGDEPPLVDLTQPLPVKSKRTERLRKKLQKKSPAKLVDARGFGDLPYELTMAIFQFLRPQDLLTLCCVSKGFRTLILAEEHYICNRIIEIRYPILARCLQRPALTENLDEPVRQALQSPLRPETQIIYQHVQQPDMALVCTCMTCLLRWNSLCLALDFAHWQDDLDTGKPLPIIPRGTRPAWNRDLLARNAATVRKSLTSPLWYIRILEIHLGAIIRSVRRHGQNKGNQRRRFVMTEEDARNETDVFLESRGPQTVDFPFSRDNYYMLEAYLPNRSWSADRDRWIYLIGNGHDDDIRSVLQWEAFFKKRAERRALEKAERELQELTLLVKST</sequence>
<dbReference type="InterPro" id="IPR036047">
    <property type="entry name" value="F-box-like_dom_sf"/>
</dbReference>
<reference evidence="3" key="1">
    <citation type="journal article" date="2023" name="Mol. Phylogenet. Evol.">
        <title>Genome-scale phylogeny and comparative genomics of the fungal order Sordariales.</title>
        <authorList>
            <person name="Hensen N."/>
            <person name="Bonometti L."/>
            <person name="Westerberg I."/>
            <person name="Brannstrom I.O."/>
            <person name="Guillou S."/>
            <person name="Cros-Aarteil S."/>
            <person name="Calhoun S."/>
            <person name="Haridas S."/>
            <person name="Kuo A."/>
            <person name="Mondo S."/>
            <person name="Pangilinan J."/>
            <person name="Riley R."/>
            <person name="LaButti K."/>
            <person name="Andreopoulos B."/>
            <person name="Lipzen A."/>
            <person name="Chen C."/>
            <person name="Yan M."/>
            <person name="Daum C."/>
            <person name="Ng V."/>
            <person name="Clum A."/>
            <person name="Steindorff A."/>
            <person name="Ohm R.A."/>
            <person name="Martin F."/>
            <person name="Silar P."/>
            <person name="Natvig D.O."/>
            <person name="Lalanne C."/>
            <person name="Gautier V."/>
            <person name="Ament-Velasquez S.L."/>
            <person name="Kruys A."/>
            <person name="Hutchinson M.I."/>
            <person name="Powell A.J."/>
            <person name="Barry K."/>
            <person name="Miller A.N."/>
            <person name="Grigoriev I.V."/>
            <person name="Debuchy R."/>
            <person name="Gladieux P."/>
            <person name="Hiltunen Thoren M."/>
            <person name="Johannesson H."/>
        </authorList>
    </citation>
    <scope>NUCLEOTIDE SEQUENCE</scope>
    <source>
        <strain evidence="3">PSN243</strain>
    </source>
</reference>
<organism evidence="3 4">
    <name type="scientific">Podospora aff. communis PSN243</name>
    <dbReference type="NCBI Taxonomy" id="3040156"/>
    <lineage>
        <taxon>Eukaryota</taxon>
        <taxon>Fungi</taxon>
        <taxon>Dikarya</taxon>
        <taxon>Ascomycota</taxon>
        <taxon>Pezizomycotina</taxon>
        <taxon>Sordariomycetes</taxon>
        <taxon>Sordariomycetidae</taxon>
        <taxon>Sordariales</taxon>
        <taxon>Podosporaceae</taxon>
        <taxon>Podospora</taxon>
    </lineage>
</organism>
<dbReference type="InterPro" id="IPR001810">
    <property type="entry name" value="F-box_dom"/>
</dbReference>
<evidence type="ECO:0000259" key="2">
    <source>
        <dbReference type="PROSITE" id="PS50181"/>
    </source>
</evidence>
<dbReference type="Proteomes" id="UP001321760">
    <property type="component" value="Unassembled WGS sequence"/>
</dbReference>
<name>A0AAV9H2H1_9PEZI</name>